<dbReference type="GO" id="GO:0005576">
    <property type="term" value="C:extracellular region"/>
    <property type="evidence" value="ECO:0007669"/>
    <property type="project" value="InterPro"/>
</dbReference>
<protein>
    <submittedName>
        <fullName evidence="2">Uncharacterized protein</fullName>
    </submittedName>
</protein>
<sequence>MGSLRSVTLLLVCFAAVGADEPTPCCVPKRYTIKLVEVTNDLVDGVVTSLEQNVHQAYDATNELRSEILWQYDADTGVTETSKTIYLYPQATKYVIKDGKCTKEALTEKFLELCVPQSAHFVNTFTFGLGDFANNLFSLAVPAQSYDNVYDFVVGTENCIPYIFSSRRAPPSGSARAPSAGPVSIPLPFNQSRLAVGADAPLSVRSQYFDYEEGIADPSFWFKPPPECQKLPTDEQKASAKKMAGRLMAKFKGKNFVAI</sequence>
<name>A0A913ZHI4_PATMI</name>
<dbReference type="OMA" id="DEPTPCC"/>
<dbReference type="GO" id="GO:0007160">
    <property type="term" value="P:cell-matrix adhesion"/>
    <property type="evidence" value="ECO:0007669"/>
    <property type="project" value="InterPro"/>
</dbReference>
<dbReference type="PANTHER" id="PTHR10697:SF1">
    <property type="entry name" value="MAMMALIAN EPENDYMIN-RELATED PROTEIN 1"/>
    <property type="match status" value="1"/>
</dbReference>
<evidence type="ECO:0000313" key="2">
    <source>
        <dbReference type="EnsemblMetazoa" id="XP_038051247.1"/>
    </source>
</evidence>
<dbReference type="OrthoDB" id="10436308at2759"/>
<keyword evidence="3" id="KW-1185">Reference proteome</keyword>
<dbReference type="Proteomes" id="UP000887568">
    <property type="component" value="Unplaced"/>
</dbReference>
<dbReference type="RefSeq" id="XP_038051247.1">
    <property type="nucleotide sequence ID" value="XM_038195319.1"/>
</dbReference>
<feature type="chain" id="PRO_5036905450" evidence="1">
    <location>
        <begin position="20"/>
        <end position="259"/>
    </location>
</feature>
<evidence type="ECO:0000256" key="1">
    <source>
        <dbReference type="SAM" id="SignalP"/>
    </source>
</evidence>
<proteinExistence type="predicted"/>
<feature type="signal peptide" evidence="1">
    <location>
        <begin position="1"/>
        <end position="19"/>
    </location>
</feature>
<organism evidence="2 3">
    <name type="scientific">Patiria miniata</name>
    <name type="common">Bat star</name>
    <name type="synonym">Asterina miniata</name>
    <dbReference type="NCBI Taxonomy" id="46514"/>
    <lineage>
        <taxon>Eukaryota</taxon>
        <taxon>Metazoa</taxon>
        <taxon>Echinodermata</taxon>
        <taxon>Eleutherozoa</taxon>
        <taxon>Asterozoa</taxon>
        <taxon>Asteroidea</taxon>
        <taxon>Valvatacea</taxon>
        <taxon>Valvatida</taxon>
        <taxon>Asterinidae</taxon>
        <taxon>Patiria</taxon>
    </lineage>
</organism>
<dbReference type="EnsemblMetazoa" id="XM_038195319.1">
    <property type="protein sequence ID" value="XP_038051247.1"/>
    <property type="gene ID" value="LOC119724324"/>
</dbReference>
<accession>A0A913ZHI4</accession>
<dbReference type="Pfam" id="PF00811">
    <property type="entry name" value="Ependymin"/>
    <property type="match status" value="1"/>
</dbReference>
<dbReference type="GeneID" id="119724324"/>
<dbReference type="InterPro" id="IPR001299">
    <property type="entry name" value="Ependymin"/>
</dbReference>
<evidence type="ECO:0000313" key="3">
    <source>
        <dbReference type="Proteomes" id="UP000887568"/>
    </source>
</evidence>
<dbReference type="PANTHER" id="PTHR10697">
    <property type="entry name" value="MAMMALIAN EPENDYMIN-RELATED PROTEIN 1"/>
    <property type="match status" value="1"/>
</dbReference>
<dbReference type="AlphaFoldDB" id="A0A913ZHI4"/>
<dbReference type="GO" id="GO:0005764">
    <property type="term" value="C:lysosome"/>
    <property type="evidence" value="ECO:0007669"/>
    <property type="project" value="TreeGrafter"/>
</dbReference>
<dbReference type="GO" id="GO:0005509">
    <property type="term" value="F:calcium ion binding"/>
    <property type="evidence" value="ECO:0007669"/>
    <property type="project" value="InterPro"/>
</dbReference>
<keyword evidence="1" id="KW-0732">Signal</keyword>
<reference evidence="2" key="1">
    <citation type="submission" date="2022-11" db="UniProtKB">
        <authorList>
            <consortium name="EnsemblMetazoa"/>
        </authorList>
    </citation>
    <scope>IDENTIFICATION</scope>
</reference>